<sequence>EMESSILHAMGCGEFFAMMEEPKLHERLKGVTVRFVTRYTEDKVETLEMGKGSSRAMAIVFKAMACLLVLLEPTPGYLGTSTSQVAKVMSYEGNGTDDDFLSSLRLVLQENGLWQSRVDEVLKLGGSAIKYGEQLKEHVAKMKSILDEDGFSEHFVQAVNIVDTLKNGLRKNAVDELLSLIREMTQKYIEKLCASPAVSESDGGMIQVLMTAVDKFPQKDMLQLKQKFLKWQKSVQVELHKQQAAALGNKILNQAGNEEEEVPVEELAQLLDKFKAEKEL</sequence>
<dbReference type="Proteomes" id="UP000186817">
    <property type="component" value="Unassembled WGS sequence"/>
</dbReference>
<reference evidence="1 2" key="1">
    <citation type="submission" date="2016-02" db="EMBL/GenBank/DDBJ databases">
        <title>Genome analysis of coral dinoflagellate symbionts highlights evolutionary adaptations to a symbiotic lifestyle.</title>
        <authorList>
            <person name="Aranda M."/>
            <person name="Li Y."/>
            <person name="Liew Y.J."/>
            <person name="Baumgarten S."/>
            <person name="Simakov O."/>
            <person name="Wilson M."/>
            <person name="Piel J."/>
            <person name="Ashoor H."/>
            <person name="Bougouffa S."/>
            <person name="Bajic V.B."/>
            <person name="Ryu T."/>
            <person name="Ravasi T."/>
            <person name="Bayer T."/>
            <person name="Micklem G."/>
            <person name="Kim H."/>
            <person name="Bhak J."/>
            <person name="Lajeunesse T.C."/>
            <person name="Voolstra C.R."/>
        </authorList>
    </citation>
    <scope>NUCLEOTIDE SEQUENCE [LARGE SCALE GENOMIC DNA]</scope>
    <source>
        <strain evidence="1 2">CCMP2467</strain>
    </source>
</reference>
<comment type="caution">
    <text evidence="1">The sequence shown here is derived from an EMBL/GenBank/DDBJ whole genome shotgun (WGS) entry which is preliminary data.</text>
</comment>
<keyword evidence="2" id="KW-1185">Reference proteome</keyword>
<dbReference type="AlphaFoldDB" id="A0A1Q9BTE9"/>
<accession>A0A1Q9BTE9</accession>
<dbReference type="EMBL" id="LSRX01004466">
    <property type="protein sequence ID" value="OLP73961.1"/>
    <property type="molecule type" value="Genomic_DNA"/>
</dbReference>
<name>A0A1Q9BTE9_SYMMI</name>
<gene>
    <name evidence="1" type="ORF">AK812_SmicGene46641</name>
</gene>
<organism evidence="1 2">
    <name type="scientific">Symbiodinium microadriaticum</name>
    <name type="common">Dinoflagellate</name>
    <name type="synonym">Zooxanthella microadriatica</name>
    <dbReference type="NCBI Taxonomy" id="2951"/>
    <lineage>
        <taxon>Eukaryota</taxon>
        <taxon>Sar</taxon>
        <taxon>Alveolata</taxon>
        <taxon>Dinophyceae</taxon>
        <taxon>Suessiales</taxon>
        <taxon>Symbiodiniaceae</taxon>
        <taxon>Symbiodinium</taxon>
    </lineage>
</organism>
<evidence type="ECO:0000313" key="2">
    <source>
        <dbReference type="Proteomes" id="UP000186817"/>
    </source>
</evidence>
<feature type="non-terminal residue" evidence="1">
    <location>
        <position position="1"/>
    </location>
</feature>
<proteinExistence type="predicted"/>
<protein>
    <submittedName>
        <fullName evidence="1">Uncharacterized protein</fullName>
    </submittedName>
</protein>
<dbReference type="OrthoDB" id="416185at2759"/>
<evidence type="ECO:0000313" key="1">
    <source>
        <dbReference type="EMBL" id="OLP73961.1"/>
    </source>
</evidence>